<dbReference type="Gene3D" id="3.40.50.720">
    <property type="entry name" value="NAD(P)-binding Rossmann-like Domain"/>
    <property type="match status" value="1"/>
</dbReference>
<protein>
    <submittedName>
        <fullName evidence="3">NAD(P)-dependent dehydrogenase (Short-subunit alcohol dehydrogenase family)</fullName>
    </submittedName>
</protein>
<evidence type="ECO:0000313" key="4">
    <source>
        <dbReference type="Proteomes" id="UP000248014"/>
    </source>
</evidence>
<accession>A0A2V3UWS1</accession>
<sequence length="254" mass="26383">MDLGLTGKKVIMNGGAHGLGLASLRHFAAEGADVAFLSRDTAKVDAAVREIDAAGPGKVHGTAIDITGNAEGYKGWLNDCLAKLGGCDIFVHTASASGQGATGDWQRCLDMDILNAVHGVEVLTPALTESGSGSIVFMSSTAALETFVAPQAFNALKAALITYGSQLSQALAAQNIRVNCISPGAIYYPGGNWEMIKDVVPALYEGTLAKMPMGRFGEPEEVAKAIVFVASPACPYMTGANIVIDGGFTQRVQF</sequence>
<organism evidence="3 4">
    <name type="scientific">Blastomonas natatoria</name>
    <dbReference type="NCBI Taxonomy" id="34015"/>
    <lineage>
        <taxon>Bacteria</taxon>
        <taxon>Pseudomonadati</taxon>
        <taxon>Pseudomonadota</taxon>
        <taxon>Alphaproteobacteria</taxon>
        <taxon>Sphingomonadales</taxon>
        <taxon>Sphingomonadaceae</taxon>
        <taxon>Blastomonas</taxon>
    </lineage>
</organism>
<dbReference type="SUPFAM" id="SSF51735">
    <property type="entry name" value="NAD(P)-binding Rossmann-fold domains"/>
    <property type="match status" value="1"/>
</dbReference>
<evidence type="ECO:0000313" key="3">
    <source>
        <dbReference type="EMBL" id="PXW73826.1"/>
    </source>
</evidence>
<reference evidence="3 4" key="1">
    <citation type="submission" date="2018-05" db="EMBL/GenBank/DDBJ databases">
        <title>Genomic Encyclopedia of Type Strains, Phase IV (KMG-IV): sequencing the most valuable type-strain genomes for metagenomic binning, comparative biology and taxonomic classification.</title>
        <authorList>
            <person name="Goeker M."/>
        </authorList>
    </citation>
    <scope>NUCLEOTIDE SEQUENCE [LARGE SCALE GENOMIC DNA]</scope>
    <source>
        <strain evidence="3 4">DSM 3183</strain>
    </source>
</reference>
<dbReference type="InterPro" id="IPR036291">
    <property type="entry name" value="NAD(P)-bd_dom_sf"/>
</dbReference>
<name>A0A2V3UWS1_9SPHN</name>
<dbReference type="InterPro" id="IPR002347">
    <property type="entry name" value="SDR_fam"/>
</dbReference>
<gene>
    <name evidence="3" type="ORF">C7451_109114</name>
</gene>
<dbReference type="Pfam" id="PF13561">
    <property type="entry name" value="adh_short_C2"/>
    <property type="match status" value="1"/>
</dbReference>
<dbReference type="RefSeq" id="WP_167398542.1">
    <property type="nucleotide sequence ID" value="NZ_QJJM01000009.1"/>
</dbReference>
<dbReference type="AlphaFoldDB" id="A0A2V3UWS1"/>
<evidence type="ECO:0000256" key="1">
    <source>
        <dbReference type="ARBA" id="ARBA00006484"/>
    </source>
</evidence>
<comment type="similarity">
    <text evidence="1">Belongs to the short-chain dehydrogenases/reductases (SDR) family.</text>
</comment>
<keyword evidence="2" id="KW-0560">Oxidoreductase</keyword>
<dbReference type="EMBL" id="QJJM01000009">
    <property type="protein sequence ID" value="PXW73826.1"/>
    <property type="molecule type" value="Genomic_DNA"/>
</dbReference>
<comment type="caution">
    <text evidence="3">The sequence shown here is derived from an EMBL/GenBank/DDBJ whole genome shotgun (WGS) entry which is preliminary data.</text>
</comment>
<dbReference type="GO" id="GO:0016491">
    <property type="term" value="F:oxidoreductase activity"/>
    <property type="evidence" value="ECO:0007669"/>
    <property type="project" value="UniProtKB-KW"/>
</dbReference>
<dbReference type="PRINTS" id="PR00081">
    <property type="entry name" value="GDHRDH"/>
</dbReference>
<dbReference type="PANTHER" id="PTHR43943:SF17">
    <property type="entry name" value="3-PHENYLPROPIONATE-DIHYDRODIOL_CINNAMIC ACID-DIHYDRODIOL DEHYDROGENASE"/>
    <property type="match status" value="1"/>
</dbReference>
<proteinExistence type="inferred from homology"/>
<dbReference type="Proteomes" id="UP000248014">
    <property type="component" value="Unassembled WGS sequence"/>
</dbReference>
<evidence type="ECO:0000256" key="2">
    <source>
        <dbReference type="ARBA" id="ARBA00023002"/>
    </source>
</evidence>
<keyword evidence="4" id="KW-1185">Reference proteome</keyword>
<dbReference type="PANTHER" id="PTHR43943">
    <property type="entry name" value="DEHYDROGENASE/REDUCTASE (SDR FAMILY) MEMBER 4"/>
    <property type="match status" value="1"/>
</dbReference>